<comment type="subcellular location">
    <subcellularLocation>
        <location evidence="1">Cell membrane</location>
        <topology evidence="1">Multi-pass membrane protein</topology>
    </subcellularLocation>
</comment>
<dbReference type="GO" id="GO:0042277">
    <property type="term" value="F:peptide binding"/>
    <property type="evidence" value="ECO:0007669"/>
    <property type="project" value="TreeGrafter"/>
</dbReference>
<dbReference type="OrthoDB" id="6076970at2759"/>
<dbReference type="InterPro" id="IPR017452">
    <property type="entry name" value="GPCR_Rhodpsn_7TM"/>
</dbReference>
<dbReference type="EMBL" id="CAJNOE010000655">
    <property type="protein sequence ID" value="CAF1301531.1"/>
    <property type="molecule type" value="Genomic_DNA"/>
</dbReference>
<dbReference type="Proteomes" id="UP000663860">
    <property type="component" value="Unassembled WGS sequence"/>
</dbReference>
<evidence type="ECO:0000313" key="20">
    <source>
        <dbReference type="EMBL" id="CAF3521791.1"/>
    </source>
</evidence>
<comment type="similarity">
    <text evidence="9">Belongs to the G-protein coupled receptor 1 family.</text>
</comment>
<gene>
    <name evidence="15" type="ORF">BJG266_LOCUS32708</name>
    <name evidence="16" type="ORF">BJG266_LOCUS33660</name>
    <name evidence="14" type="ORF">IZO911_LOCUS34087</name>
    <name evidence="13" type="ORF">JYZ213_LOCUS31454</name>
    <name evidence="21" type="ORF">KXQ929_LOCUS3110</name>
    <name evidence="22" type="ORF">OKA104_LOCUS10613</name>
    <name evidence="20" type="ORF">OXD698_LOCUS2464</name>
    <name evidence="18" type="ORF">QVE165_LOCUS49789</name>
    <name evidence="19" type="ORF">QVE165_LOCUS50843</name>
    <name evidence="17" type="ORF">VCS650_LOCUS33161</name>
</gene>
<feature type="transmembrane region" description="Helical" evidence="11">
    <location>
        <begin position="65"/>
        <end position="89"/>
    </location>
</feature>
<dbReference type="EMBL" id="CAJNON010000632">
    <property type="protein sequence ID" value="CAF1339803.1"/>
    <property type="molecule type" value="Genomic_DNA"/>
</dbReference>
<dbReference type="Proteomes" id="UP000663868">
    <property type="component" value="Unassembled WGS sequence"/>
</dbReference>
<dbReference type="GO" id="GO:0043005">
    <property type="term" value="C:neuron projection"/>
    <property type="evidence" value="ECO:0007669"/>
    <property type="project" value="TreeGrafter"/>
</dbReference>
<dbReference type="Proteomes" id="UP000663891">
    <property type="component" value="Unassembled WGS sequence"/>
</dbReference>
<evidence type="ECO:0000256" key="1">
    <source>
        <dbReference type="ARBA" id="ARBA00004651"/>
    </source>
</evidence>
<organism evidence="14 24">
    <name type="scientific">Adineta steineri</name>
    <dbReference type="NCBI Taxonomy" id="433720"/>
    <lineage>
        <taxon>Eukaryota</taxon>
        <taxon>Metazoa</taxon>
        <taxon>Spiralia</taxon>
        <taxon>Gnathifera</taxon>
        <taxon>Rotifera</taxon>
        <taxon>Eurotatoria</taxon>
        <taxon>Bdelloidea</taxon>
        <taxon>Adinetida</taxon>
        <taxon>Adinetidae</taxon>
        <taxon>Adineta</taxon>
    </lineage>
</organism>
<evidence type="ECO:0000256" key="2">
    <source>
        <dbReference type="ARBA" id="ARBA00022475"/>
    </source>
</evidence>
<keyword evidence="4 11" id="KW-1133">Transmembrane helix</keyword>
<dbReference type="EMBL" id="CAJNOM010001037">
    <property type="protein sequence ID" value="CAF1587602.1"/>
    <property type="molecule type" value="Genomic_DNA"/>
</dbReference>
<feature type="compositionally biased region" description="Polar residues" evidence="10">
    <location>
        <begin position="409"/>
        <end position="419"/>
    </location>
</feature>
<evidence type="ECO:0000256" key="7">
    <source>
        <dbReference type="ARBA" id="ARBA00023170"/>
    </source>
</evidence>
<evidence type="ECO:0000256" key="10">
    <source>
        <dbReference type="SAM" id="MobiDB-lite"/>
    </source>
</evidence>
<dbReference type="Proteomes" id="UP000663881">
    <property type="component" value="Unassembled WGS sequence"/>
</dbReference>
<evidence type="ECO:0000256" key="9">
    <source>
        <dbReference type="RuleBase" id="RU000688"/>
    </source>
</evidence>
<feature type="transmembrane region" description="Helical" evidence="11">
    <location>
        <begin position="143"/>
        <end position="165"/>
    </location>
</feature>
<keyword evidence="23" id="KW-1185">Reference proteome</keyword>
<dbReference type="EMBL" id="CAJNOM010000928">
    <property type="protein sequence ID" value="CAF1579075.1"/>
    <property type="molecule type" value="Genomic_DNA"/>
</dbReference>
<evidence type="ECO:0000256" key="5">
    <source>
        <dbReference type="ARBA" id="ARBA00023040"/>
    </source>
</evidence>
<dbReference type="Gene3D" id="1.20.1070.10">
    <property type="entry name" value="Rhodopsin 7-helix transmembrane proteins"/>
    <property type="match status" value="1"/>
</dbReference>
<evidence type="ECO:0000313" key="18">
    <source>
        <dbReference type="EMBL" id="CAF1579075.1"/>
    </source>
</evidence>
<evidence type="ECO:0000313" key="23">
    <source>
        <dbReference type="Proteomes" id="UP000663832"/>
    </source>
</evidence>
<dbReference type="PANTHER" id="PTHR24229">
    <property type="entry name" value="NEUROPEPTIDES RECEPTOR"/>
    <property type="match status" value="1"/>
</dbReference>
<evidence type="ECO:0000256" key="3">
    <source>
        <dbReference type="ARBA" id="ARBA00022692"/>
    </source>
</evidence>
<evidence type="ECO:0000313" key="24">
    <source>
        <dbReference type="Proteomes" id="UP000663860"/>
    </source>
</evidence>
<evidence type="ECO:0000313" key="21">
    <source>
        <dbReference type="EMBL" id="CAF3560378.1"/>
    </source>
</evidence>
<evidence type="ECO:0000313" key="14">
    <source>
        <dbReference type="EMBL" id="CAF1301531.1"/>
    </source>
</evidence>
<sequence length="475" mass="54741">MLENNSDILSNTTIPLITYVPRNNPITYYFVPIYAILFCTGTFGNGLVFISIIRSSRLRTVTNTYLFHIAIADFLLLLSIPFLIVTILANGWIFGNVLCKMYYNFIHINQYVSSLLLAALSFDRYLAVCHPVRAIEFRTRTKSALIIAGCWLISVLFLCPTWVFATVTSERHIVWFGYRVQKCVIDFPAIIFTIPPEIVFTYYGFLLGFLFPVSMITTFYVLVLIRLHQIRRKHQSEFKQRSHRKVTRVVLAVITAYFICWVPYWFLQIFITIDPLIHSLRLHFSILPANTNMRFLKELTHLTTIIGYANNCLNPVLYVFLSDTFREEYLIVLNCFQSTRTTRSNNINHGLIQRPEKKSKVNYRKPSTIEKRREIAMKKVKHSIFIDDMPAEYRSFAFGRRRSNDQKRPSTSSMPQPTSEYDDTPSSRKASTSRPAFLNNKSSSSPTMRLTLNTPTNSAQVTTSISDDGGVYCGS</sequence>
<feature type="transmembrane region" description="Helical" evidence="11">
    <location>
        <begin position="202"/>
        <end position="225"/>
    </location>
</feature>
<feature type="transmembrane region" description="Helical" evidence="11">
    <location>
        <begin position="246"/>
        <end position="267"/>
    </location>
</feature>
<dbReference type="Proteomes" id="UP000663877">
    <property type="component" value="Unassembled WGS sequence"/>
</dbReference>
<dbReference type="EMBL" id="CAJNOG010000531">
    <property type="protein sequence ID" value="CAF1285090.1"/>
    <property type="molecule type" value="Genomic_DNA"/>
</dbReference>
<dbReference type="EMBL" id="CAJOAY010000475">
    <property type="protein sequence ID" value="CAF3673587.1"/>
    <property type="molecule type" value="Genomic_DNA"/>
</dbReference>
<name>A0A815DRC0_9BILA</name>
<keyword evidence="3 9" id="KW-0812">Transmembrane</keyword>
<dbReference type="AlphaFoldDB" id="A0A815DRC0"/>
<reference evidence="14" key="1">
    <citation type="submission" date="2021-02" db="EMBL/GenBank/DDBJ databases">
        <authorList>
            <person name="Nowell W R."/>
        </authorList>
    </citation>
    <scope>NUCLEOTIDE SEQUENCE</scope>
</reference>
<feature type="domain" description="G-protein coupled receptors family 1 profile" evidence="12">
    <location>
        <begin position="44"/>
        <end position="318"/>
    </location>
</feature>
<dbReference type="PRINTS" id="PR00237">
    <property type="entry name" value="GPCRRHODOPSN"/>
</dbReference>
<dbReference type="GO" id="GO:0005886">
    <property type="term" value="C:plasma membrane"/>
    <property type="evidence" value="ECO:0007669"/>
    <property type="project" value="UniProtKB-SubCell"/>
</dbReference>
<keyword evidence="2" id="KW-1003">Cell membrane</keyword>
<evidence type="ECO:0000313" key="22">
    <source>
        <dbReference type="EMBL" id="CAF3673587.1"/>
    </source>
</evidence>
<dbReference type="PROSITE" id="PS50262">
    <property type="entry name" value="G_PROTEIN_RECEP_F1_2"/>
    <property type="match status" value="1"/>
</dbReference>
<dbReference type="Proteomes" id="UP000663845">
    <property type="component" value="Unassembled WGS sequence"/>
</dbReference>
<dbReference type="PANTHER" id="PTHR24229:SF40">
    <property type="entry name" value="ALLATOSTATIN C RECEPTOR 1-RELATED"/>
    <property type="match status" value="1"/>
</dbReference>
<accession>A0A815DRC0</accession>
<evidence type="ECO:0000256" key="11">
    <source>
        <dbReference type="SAM" id="Phobius"/>
    </source>
</evidence>
<dbReference type="Pfam" id="PF00001">
    <property type="entry name" value="7tm_1"/>
    <property type="match status" value="1"/>
</dbReference>
<protein>
    <recommendedName>
        <fullName evidence="12">G-protein coupled receptors family 1 profile domain-containing protein</fullName>
    </recommendedName>
</protein>
<evidence type="ECO:0000256" key="8">
    <source>
        <dbReference type="ARBA" id="ARBA00023224"/>
    </source>
</evidence>
<dbReference type="InterPro" id="IPR000276">
    <property type="entry name" value="GPCR_Rhodpsn"/>
</dbReference>
<dbReference type="Proteomes" id="UP000663832">
    <property type="component" value="Unassembled WGS sequence"/>
</dbReference>
<comment type="caution">
    <text evidence="14">The sequence shown here is derived from an EMBL/GenBank/DDBJ whole genome shotgun (WGS) entry which is preliminary data.</text>
</comment>
<evidence type="ECO:0000313" key="15">
    <source>
        <dbReference type="EMBL" id="CAF1309033.1"/>
    </source>
</evidence>
<feature type="compositionally biased region" description="Polar residues" evidence="10">
    <location>
        <begin position="427"/>
        <end position="466"/>
    </location>
</feature>
<proteinExistence type="inferred from homology"/>
<evidence type="ECO:0000313" key="17">
    <source>
        <dbReference type="EMBL" id="CAF1339803.1"/>
    </source>
</evidence>
<keyword evidence="6 11" id="KW-0472">Membrane</keyword>
<dbReference type="EMBL" id="CAJOAZ010000081">
    <property type="protein sequence ID" value="CAF3521791.1"/>
    <property type="molecule type" value="Genomic_DNA"/>
</dbReference>
<dbReference type="EMBL" id="CAJOBB010000098">
    <property type="protein sequence ID" value="CAF3560378.1"/>
    <property type="molecule type" value="Genomic_DNA"/>
</dbReference>
<keyword evidence="7 9" id="KW-0675">Receptor</keyword>
<feature type="transmembrane region" description="Helical" evidence="11">
    <location>
        <begin position="26"/>
        <end position="53"/>
    </location>
</feature>
<dbReference type="EMBL" id="CAJNOI010000568">
    <property type="protein sequence ID" value="CAF1309033.1"/>
    <property type="molecule type" value="Genomic_DNA"/>
</dbReference>
<dbReference type="PROSITE" id="PS00237">
    <property type="entry name" value="G_PROTEIN_RECEP_F1_1"/>
    <property type="match status" value="1"/>
</dbReference>
<dbReference type="GO" id="GO:0004930">
    <property type="term" value="F:G protein-coupled receptor activity"/>
    <property type="evidence" value="ECO:0007669"/>
    <property type="project" value="UniProtKB-KW"/>
</dbReference>
<dbReference type="Proteomes" id="UP000663844">
    <property type="component" value="Unassembled WGS sequence"/>
</dbReference>
<evidence type="ECO:0000313" key="16">
    <source>
        <dbReference type="EMBL" id="CAF1326846.1"/>
    </source>
</evidence>
<keyword evidence="8 9" id="KW-0807">Transducer</keyword>
<keyword evidence="5 9" id="KW-0297">G-protein coupled receptor</keyword>
<evidence type="ECO:0000256" key="4">
    <source>
        <dbReference type="ARBA" id="ARBA00022989"/>
    </source>
</evidence>
<dbReference type="EMBL" id="CAJNOI010000668">
    <property type="protein sequence ID" value="CAF1326846.1"/>
    <property type="molecule type" value="Genomic_DNA"/>
</dbReference>
<evidence type="ECO:0000256" key="6">
    <source>
        <dbReference type="ARBA" id="ARBA00023136"/>
    </source>
</evidence>
<evidence type="ECO:0000313" key="19">
    <source>
        <dbReference type="EMBL" id="CAF1587602.1"/>
    </source>
</evidence>
<feature type="region of interest" description="Disordered" evidence="10">
    <location>
        <begin position="398"/>
        <end position="475"/>
    </location>
</feature>
<evidence type="ECO:0000259" key="12">
    <source>
        <dbReference type="PROSITE" id="PS50262"/>
    </source>
</evidence>
<feature type="transmembrane region" description="Helical" evidence="11">
    <location>
        <begin position="101"/>
        <end position="122"/>
    </location>
</feature>
<dbReference type="SUPFAM" id="SSF81321">
    <property type="entry name" value="Family A G protein-coupled receptor-like"/>
    <property type="match status" value="1"/>
</dbReference>
<evidence type="ECO:0000313" key="13">
    <source>
        <dbReference type="EMBL" id="CAF1285090.1"/>
    </source>
</evidence>